<organism evidence="1 2">
    <name type="scientific">Listeria floridensis FSL S10-1187</name>
    <dbReference type="NCBI Taxonomy" id="1265817"/>
    <lineage>
        <taxon>Bacteria</taxon>
        <taxon>Bacillati</taxon>
        <taxon>Bacillota</taxon>
        <taxon>Bacilli</taxon>
        <taxon>Bacillales</taxon>
        <taxon>Listeriaceae</taxon>
        <taxon>Listeria</taxon>
    </lineage>
</organism>
<evidence type="ECO:0000313" key="2">
    <source>
        <dbReference type="Proteomes" id="UP000019249"/>
    </source>
</evidence>
<comment type="caution">
    <text evidence="1">The sequence shown here is derived from an EMBL/GenBank/DDBJ whole genome shotgun (WGS) entry which is preliminary data.</text>
</comment>
<dbReference type="EMBL" id="AODF01000008">
    <property type="protein sequence ID" value="EUJ32903.1"/>
    <property type="molecule type" value="Genomic_DNA"/>
</dbReference>
<dbReference type="Proteomes" id="UP000019249">
    <property type="component" value="Unassembled WGS sequence"/>
</dbReference>
<keyword evidence="2" id="KW-1185">Reference proteome</keyword>
<dbReference type="RefSeq" id="WP_036096620.1">
    <property type="nucleotide sequence ID" value="NZ_AODF01000008.1"/>
</dbReference>
<protein>
    <submittedName>
        <fullName evidence="1">Uncharacterized protein</fullName>
    </submittedName>
</protein>
<name>A0ABN0RGF7_9LIST</name>
<evidence type="ECO:0000313" key="1">
    <source>
        <dbReference type="EMBL" id="EUJ32903.1"/>
    </source>
</evidence>
<gene>
    <name evidence="1" type="ORF">MFLO_04735</name>
</gene>
<sequence>MAQNIFIVNIADPSTGGVSMSVYNRLQYQVDHDDVIYNIKYVDSDFFKFLKKMMRKSRNEKKTAR</sequence>
<reference evidence="1 2" key="1">
    <citation type="journal article" date="2014" name="Int. J. Syst. Evol. Microbiol.">
        <title>Listeria floridensis sp. nov., Listeria aquatica sp. nov., Listeria cornellensis sp. nov., Listeria riparia sp. nov. and Listeria grandensis sp. nov., from agricultural and natural environments.</title>
        <authorList>
            <person name="den Bakker H.C."/>
            <person name="Warchocki S."/>
            <person name="Wright E.M."/>
            <person name="Allred A.F."/>
            <person name="Ahlstrom C."/>
            <person name="Manuel C.S."/>
            <person name="Stasiewicz M.J."/>
            <person name="Burrell A."/>
            <person name="Roof S."/>
            <person name="Strawn L."/>
            <person name="Fortes E.D."/>
            <person name="Nightingale K.K."/>
            <person name="Kephart D."/>
            <person name="Wiedmann M."/>
        </authorList>
    </citation>
    <scope>NUCLEOTIDE SEQUENCE [LARGE SCALE GENOMIC DNA]</scope>
    <source>
        <strain evidence="1 2">FSL S10-1187</strain>
    </source>
</reference>
<accession>A0ABN0RGF7</accession>
<proteinExistence type="predicted"/>